<evidence type="ECO:0000313" key="13">
    <source>
        <dbReference type="Proteomes" id="UP000219522"/>
    </source>
</evidence>
<dbReference type="InterPro" id="IPR001566">
    <property type="entry name" value="23S_rRNA_MeTrfase_RlmD"/>
</dbReference>
<dbReference type="RefSeq" id="WP_062636936.1">
    <property type="nucleotide sequence ID" value="NZ_FCOG02000022.1"/>
</dbReference>
<feature type="binding site" evidence="9">
    <location>
        <position position="328"/>
    </location>
    <ligand>
        <name>S-adenosyl-L-methionine</name>
        <dbReference type="ChEBI" id="CHEBI:59789"/>
    </ligand>
</feature>
<dbReference type="GO" id="GO:0070475">
    <property type="term" value="P:rRNA base methylation"/>
    <property type="evidence" value="ECO:0007669"/>
    <property type="project" value="TreeGrafter"/>
</dbReference>
<evidence type="ECO:0000256" key="5">
    <source>
        <dbReference type="ARBA" id="ARBA00022691"/>
    </source>
</evidence>
<evidence type="ECO:0000256" key="10">
    <source>
        <dbReference type="PROSITE-ProRule" id="PRU01024"/>
    </source>
</evidence>
<dbReference type="SUPFAM" id="SSF53335">
    <property type="entry name" value="S-adenosyl-L-methionine-dependent methyltransferases"/>
    <property type="match status" value="1"/>
</dbReference>
<evidence type="ECO:0000259" key="11">
    <source>
        <dbReference type="PROSITE" id="PS50926"/>
    </source>
</evidence>
<dbReference type="SUPFAM" id="SSF50249">
    <property type="entry name" value="Nucleic acid-binding proteins"/>
    <property type="match status" value="1"/>
</dbReference>
<keyword evidence="7 9" id="KW-0408">Iron</keyword>
<feature type="binding site" evidence="9 10">
    <location>
        <position position="393"/>
    </location>
    <ligand>
        <name>S-adenosyl-L-methionine</name>
        <dbReference type="ChEBI" id="CHEBI:59789"/>
    </ligand>
</feature>
<evidence type="ECO:0000256" key="1">
    <source>
        <dbReference type="ARBA" id="ARBA00022485"/>
    </source>
</evidence>
<dbReference type="InterPro" id="IPR002792">
    <property type="entry name" value="TRAM_dom"/>
</dbReference>
<sequence>MSEAARKPHRRRAAPARNVVADPSFVAPAIEIDSLDMDARGVGRTVNEDGEPGKVIFVEGALPGERVTYSSYRKKASFEQAQVVDVLRESVIRTKPKCPFFGTCGGCSMQHLDVRAQIAVKQRVLEDNLQHLSKLRAETMFRPIHGPSWGYRYRARLTVRYVEKKGGVLVGFHERKSSYVADMTSCEVLPPHVSAMLVPLRHLVAGLSIRDRMPQIELAVGSDVTALVLRILEPLTEADEALLRTFADEHGVQFWLQPKGPDTVYPFYPLDKELAYTLPEFAIRMPFKPTDFTQVNHQINRVLVSRALSLLAPSKTDRVLDLFCGIGNFTLPLARVSREVVGIEGSEVLTTRALENAKANGVDAHTSFACRNLFEVTADDLRAFGAFDKFLIDPPREGALAIVKALAEIAQSGDGALPKRIVYVSCSPATLARDAGLLVHEAGYRMKGAGVVNMFPHTSHVESIALFERD</sequence>
<dbReference type="EC" id="2.1.1.190" evidence="9"/>
<dbReference type="CDD" id="cd02440">
    <property type="entry name" value="AdoMet_MTases"/>
    <property type="match status" value="1"/>
</dbReference>
<comment type="caution">
    <text evidence="12">The sequence shown here is derived from an EMBL/GenBank/DDBJ whole genome shotgun (WGS) entry which is preliminary data.</text>
</comment>
<dbReference type="Proteomes" id="UP000219522">
    <property type="component" value="Unassembled WGS sequence"/>
</dbReference>
<dbReference type="Pfam" id="PF05958">
    <property type="entry name" value="tRNA_U5-meth_tr"/>
    <property type="match status" value="1"/>
</dbReference>
<comment type="similarity">
    <text evidence="9">Belongs to the class I-like SAM-binding methyltransferase superfamily. RNA M5U methyltransferase family. RlmD subfamily.</text>
</comment>
<dbReference type="InterPro" id="IPR030391">
    <property type="entry name" value="MeTrfase_TrmA_CS"/>
</dbReference>
<evidence type="ECO:0000256" key="6">
    <source>
        <dbReference type="ARBA" id="ARBA00022723"/>
    </source>
</evidence>
<dbReference type="NCBIfam" id="NF009639">
    <property type="entry name" value="PRK13168.1"/>
    <property type="match status" value="1"/>
</dbReference>
<dbReference type="PROSITE" id="PS50926">
    <property type="entry name" value="TRAM"/>
    <property type="match status" value="1"/>
</dbReference>
<dbReference type="InterPro" id="IPR012340">
    <property type="entry name" value="NA-bd_OB-fold"/>
</dbReference>
<feature type="binding site" evidence="9">
    <location>
        <position position="186"/>
    </location>
    <ligand>
        <name>[4Fe-4S] cluster</name>
        <dbReference type="ChEBI" id="CHEBI:49883"/>
    </ligand>
</feature>
<keyword evidence="8 9" id="KW-0411">Iron-sulfur</keyword>
<dbReference type="GO" id="GO:0005506">
    <property type="term" value="F:iron ion binding"/>
    <property type="evidence" value="ECO:0007669"/>
    <property type="project" value="UniProtKB-UniRule"/>
</dbReference>
<keyword evidence="5 9" id="KW-0949">S-adenosyl-L-methionine</keyword>
<keyword evidence="2 9" id="KW-0698">rRNA processing</keyword>
<dbReference type="GO" id="GO:0051539">
    <property type="term" value="F:4 iron, 4 sulfur cluster binding"/>
    <property type="evidence" value="ECO:0007669"/>
    <property type="project" value="UniProtKB-KW"/>
</dbReference>
<feature type="binding site" evidence="9">
    <location>
        <position position="104"/>
    </location>
    <ligand>
        <name>[4Fe-4S] cluster</name>
        <dbReference type="ChEBI" id="CHEBI:49883"/>
    </ligand>
</feature>
<dbReference type="InterPro" id="IPR029063">
    <property type="entry name" value="SAM-dependent_MTases_sf"/>
</dbReference>
<dbReference type="PANTHER" id="PTHR11061:SF49">
    <property type="entry name" value="23S RRNA (URACIL(1939)-C(5))-METHYLTRANSFERASE RLMD"/>
    <property type="match status" value="1"/>
</dbReference>
<keyword evidence="3 9" id="KW-0489">Methyltransferase</keyword>
<feature type="binding site" evidence="9 10">
    <location>
        <position position="294"/>
    </location>
    <ligand>
        <name>S-adenosyl-L-methionine</name>
        <dbReference type="ChEBI" id="CHEBI:59789"/>
    </ligand>
</feature>
<evidence type="ECO:0000256" key="3">
    <source>
        <dbReference type="ARBA" id="ARBA00022603"/>
    </source>
</evidence>
<name>A0A7Z7N460_9BURK</name>
<dbReference type="Gene3D" id="2.40.50.140">
    <property type="entry name" value="Nucleic acid-binding proteins"/>
    <property type="match status" value="1"/>
</dbReference>
<dbReference type="Gene3D" id="2.40.50.1070">
    <property type="match status" value="1"/>
</dbReference>
<dbReference type="PANTHER" id="PTHR11061">
    <property type="entry name" value="RNA M5U METHYLTRANSFERASE"/>
    <property type="match status" value="1"/>
</dbReference>
<accession>A0A7Z7N460</accession>
<dbReference type="GO" id="GO:0070041">
    <property type="term" value="F:rRNA (uridine-C5-)-methyltransferase activity"/>
    <property type="evidence" value="ECO:0007669"/>
    <property type="project" value="UniProtKB-UniRule"/>
</dbReference>
<dbReference type="InterPro" id="IPR010280">
    <property type="entry name" value="U5_MeTrfase_fam"/>
</dbReference>
<dbReference type="PROSITE" id="PS01231">
    <property type="entry name" value="TRMA_2"/>
    <property type="match status" value="1"/>
</dbReference>
<dbReference type="EMBL" id="OCSU01000002">
    <property type="protein sequence ID" value="SOE81505.1"/>
    <property type="molecule type" value="Genomic_DNA"/>
</dbReference>
<dbReference type="PROSITE" id="PS51687">
    <property type="entry name" value="SAM_MT_RNA_M5U"/>
    <property type="match status" value="1"/>
</dbReference>
<keyword evidence="6 9" id="KW-0479">Metal-binding</keyword>
<feature type="domain" description="TRAM" evidence="11">
    <location>
        <begin position="17"/>
        <end position="85"/>
    </location>
</feature>
<comment type="function">
    <text evidence="9">Catalyzes the formation of 5-methyl-uridine at position 1939 (m5U1939) in 23S rRNA.</text>
</comment>
<keyword evidence="4 9" id="KW-0808">Transferase</keyword>
<evidence type="ECO:0000256" key="7">
    <source>
        <dbReference type="ARBA" id="ARBA00023004"/>
    </source>
</evidence>
<evidence type="ECO:0000256" key="2">
    <source>
        <dbReference type="ARBA" id="ARBA00022552"/>
    </source>
</evidence>
<evidence type="ECO:0000256" key="4">
    <source>
        <dbReference type="ARBA" id="ARBA00022679"/>
    </source>
</evidence>
<gene>
    <name evidence="9" type="primary">rlmD</name>
    <name evidence="12" type="ORF">SAMN05446927_4791</name>
</gene>
<dbReference type="GO" id="GO:0003723">
    <property type="term" value="F:RNA binding"/>
    <property type="evidence" value="ECO:0007669"/>
    <property type="project" value="InterPro"/>
</dbReference>
<feature type="binding site" evidence="9 10">
    <location>
        <position position="344"/>
    </location>
    <ligand>
        <name>S-adenosyl-L-methionine</name>
        <dbReference type="ChEBI" id="CHEBI:59789"/>
    </ligand>
</feature>
<evidence type="ECO:0000313" key="12">
    <source>
        <dbReference type="EMBL" id="SOE81505.1"/>
    </source>
</evidence>
<proteinExistence type="inferred from homology"/>
<feature type="binding site" evidence="9">
    <location>
        <position position="98"/>
    </location>
    <ligand>
        <name>[4Fe-4S] cluster</name>
        <dbReference type="ChEBI" id="CHEBI:49883"/>
    </ligand>
</feature>
<feature type="active site" description="Nucleophile" evidence="9 10">
    <location>
        <position position="426"/>
    </location>
</feature>
<keyword evidence="1 9" id="KW-0004">4Fe-4S</keyword>
<reference evidence="12 13" key="1">
    <citation type="submission" date="2017-09" db="EMBL/GenBank/DDBJ databases">
        <authorList>
            <person name="Varghese N."/>
            <person name="Submissions S."/>
        </authorList>
    </citation>
    <scope>NUCLEOTIDE SEQUENCE [LARGE SCALE GENOMIC DNA]</scope>
    <source>
        <strain evidence="12 13">OK806</strain>
    </source>
</reference>
<comment type="catalytic activity">
    <reaction evidence="9">
        <text>uridine(1939) in 23S rRNA + S-adenosyl-L-methionine = 5-methyluridine(1939) in 23S rRNA + S-adenosyl-L-homocysteine + H(+)</text>
        <dbReference type="Rhea" id="RHEA:42908"/>
        <dbReference type="Rhea" id="RHEA-COMP:10278"/>
        <dbReference type="Rhea" id="RHEA-COMP:10279"/>
        <dbReference type="ChEBI" id="CHEBI:15378"/>
        <dbReference type="ChEBI" id="CHEBI:57856"/>
        <dbReference type="ChEBI" id="CHEBI:59789"/>
        <dbReference type="ChEBI" id="CHEBI:65315"/>
        <dbReference type="ChEBI" id="CHEBI:74447"/>
        <dbReference type="EC" id="2.1.1.190"/>
    </reaction>
</comment>
<keyword evidence="13" id="KW-1185">Reference proteome</keyword>
<dbReference type="AlphaFoldDB" id="A0A7Z7N460"/>
<dbReference type="HAMAP" id="MF_01010">
    <property type="entry name" value="23SrRNA_methyltr_RlmD"/>
    <property type="match status" value="1"/>
</dbReference>
<protein>
    <recommendedName>
        <fullName evidence="9">23S rRNA (uracil(1939)-C(5))-methyltransferase RlmD</fullName>
        <ecNumber evidence="9">2.1.1.190</ecNumber>
    </recommendedName>
    <alternativeName>
        <fullName evidence="9">23S rRNA(m5U1939)-methyltransferase</fullName>
    </alternativeName>
</protein>
<evidence type="ECO:0000256" key="9">
    <source>
        <dbReference type="HAMAP-Rule" id="MF_01010"/>
    </source>
</evidence>
<feature type="binding site" evidence="9">
    <location>
        <position position="372"/>
    </location>
    <ligand>
        <name>S-adenosyl-L-methionine</name>
        <dbReference type="ChEBI" id="CHEBI:59789"/>
    </ligand>
</feature>
<feature type="binding site" evidence="9 10">
    <location>
        <position position="323"/>
    </location>
    <ligand>
        <name>S-adenosyl-L-methionine</name>
        <dbReference type="ChEBI" id="CHEBI:59789"/>
    </ligand>
</feature>
<organism evidence="12 13">
    <name type="scientific">Caballeronia arationis</name>
    <dbReference type="NCBI Taxonomy" id="1777142"/>
    <lineage>
        <taxon>Bacteria</taxon>
        <taxon>Pseudomonadati</taxon>
        <taxon>Pseudomonadota</taxon>
        <taxon>Betaproteobacteria</taxon>
        <taxon>Burkholderiales</taxon>
        <taxon>Burkholderiaceae</taxon>
        <taxon>Caballeronia</taxon>
    </lineage>
</organism>
<feature type="binding site" evidence="9">
    <location>
        <position position="107"/>
    </location>
    <ligand>
        <name>[4Fe-4S] cluster</name>
        <dbReference type="ChEBI" id="CHEBI:49883"/>
    </ligand>
</feature>
<dbReference type="Gene3D" id="3.40.50.150">
    <property type="entry name" value="Vaccinia Virus protein VP39"/>
    <property type="match status" value="1"/>
</dbReference>
<evidence type="ECO:0000256" key="8">
    <source>
        <dbReference type="ARBA" id="ARBA00023014"/>
    </source>
</evidence>
<dbReference type="OrthoDB" id="9804590at2"/>